<dbReference type="PANTHER" id="PTHR11306">
    <property type="entry name" value="NIEMANN PICK TYPE C2 PROTEIN NPC2-RELATED"/>
    <property type="match status" value="1"/>
</dbReference>
<comment type="function">
    <text evidence="1">Catalyzes the intermembrane transfer of phosphatidylglycerol and phosphatidylinositol.</text>
</comment>
<dbReference type="AlphaFoldDB" id="A0A7J7CTS0"/>
<feature type="chain" id="PRO_5029580183" evidence="7">
    <location>
        <begin position="26"/>
        <end position="133"/>
    </location>
</feature>
<evidence type="ECO:0000256" key="4">
    <source>
        <dbReference type="ARBA" id="ARBA00022448"/>
    </source>
</evidence>
<comment type="similarity">
    <text evidence="2">Belongs to the NPC2 family.</text>
</comment>
<dbReference type="Proteomes" id="UP000593562">
    <property type="component" value="Unassembled WGS sequence"/>
</dbReference>
<keyword evidence="10" id="KW-1185">Reference proteome</keyword>
<evidence type="ECO:0000256" key="5">
    <source>
        <dbReference type="ARBA" id="ARBA00022729"/>
    </source>
</evidence>
<dbReference type="PANTHER" id="PTHR11306:SF0">
    <property type="entry name" value="PHOSPHATIDYLGLYCEROL_PHOSPHATIDYLINOSITOL TRANSFER PROTEIN"/>
    <property type="match status" value="1"/>
</dbReference>
<dbReference type="InterPro" id="IPR039670">
    <property type="entry name" value="NPC2-like"/>
</dbReference>
<dbReference type="InterPro" id="IPR014756">
    <property type="entry name" value="Ig_E-set"/>
</dbReference>
<dbReference type="SUPFAM" id="SSF81296">
    <property type="entry name" value="E set domains"/>
    <property type="match status" value="1"/>
</dbReference>
<dbReference type="GO" id="GO:0015918">
    <property type="term" value="P:sterol transport"/>
    <property type="evidence" value="ECO:0007669"/>
    <property type="project" value="InterPro"/>
</dbReference>
<dbReference type="SMART" id="SM00737">
    <property type="entry name" value="ML"/>
    <property type="match status" value="1"/>
</dbReference>
<organism evidence="9 10">
    <name type="scientific">Tripterygium wilfordii</name>
    <name type="common">Thunder God vine</name>
    <dbReference type="NCBI Taxonomy" id="458696"/>
    <lineage>
        <taxon>Eukaryota</taxon>
        <taxon>Viridiplantae</taxon>
        <taxon>Streptophyta</taxon>
        <taxon>Embryophyta</taxon>
        <taxon>Tracheophyta</taxon>
        <taxon>Spermatophyta</taxon>
        <taxon>Magnoliopsida</taxon>
        <taxon>eudicotyledons</taxon>
        <taxon>Gunneridae</taxon>
        <taxon>Pentapetalae</taxon>
        <taxon>rosids</taxon>
        <taxon>fabids</taxon>
        <taxon>Celastrales</taxon>
        <taxon>Celastraceae</taxon>
        <taxon>Tripterygium</taxon>
    </lineage>
</organism>
<dbReference type="InterPro" id="IPR003172">
    <property type="entry name" value="ML_dom"/>
</dbReference>
<dbReference type="Gene3D" id="2.60.40.770">
    <property type="match status" value="1"/>
</dbReference>
<sequence length="133" mass="14632">MEMIQSNLIVPLFLSLCLMVALTRATDVKYCGKGRGGEERNEAISRGKLVIEVSYFGWHIHSETHNLCAETSCPVSIGDFVVYHSQLVPGYTPPGSYSLKMKIYDGNKSELTCIAFDFAIGCTCPAEEESANE</sequence>
<dbReference type="Pfam" id="PF02221">
    <property type="entry name" value="E1_DerP2_DerF2"/>
    <property type="match status" value="1"/>
</dbReference>
<evidence type="ECO:0000256" key="6">
    <source>
        <dbReference type="ARBA" id="ARBA00023055"/>
    </source>
</evidence>
<evidence type="ECO:0000256" key="3">
    <source>
        <dbReference type="ARBA" id="ARBA00011245"/>
    </source>
</evidence>
<evidence type="ECO:0000256" key="7">
    <source>
        <dbReference type="SAM" id="SignalP"/>
    </source>
</evidence>
<protein>
    <submittedName>
        <fullName evidence="9">Putative phosphatidylglycerol/phosphatidylinositol transfer protein</fullName>
    </submittedName>
</protein>
<dbReference type="EMBL" id="JAAARO010000013">
    <property type="protein sequence ID" value="KAF5737398.1"/>
    <property type="molecule type" value="Genomic_DNA"/>
</dbReference>
<keyword evidence="4" id="KW-0813">Transport</keyword>
<evidence type="ECO:0000313" key="10">
    <source>
        <dbReference type="Proteomes" id="UP000593562"/>
    </source>
</evidence>
<keyword evidence="5 7" id="KW-0732">Signal</keyword>
<feature type="domain" description="MD-2-related lipid-recognition" evidence="8">
    <location>
        <begin position="28"/>
        <end position="118"/>
    </location>
</feature>
<evidence type="ECO:0000259" key="8">
    <source>
        <dbReference type="SMART" id="SM00737"/>
    </source>
</evidence>
<gene>
    <name evidence="9" type="ORF">HS088_TW13G00278</name>
</gene>
<evidence type="ECO:0000313" key="9">
    <source>
        <dbReference type="EMBL" id="KAF5737398.1"/>
    </source>
</evidence>
<reference evidence="9 10" key="1">
    <citation type="journal article" date="2020" name="Nat. Commun.">
        <title>Genome of Tripterygium wilfordii and identification of cytochrome P450 involved in triptolide biosynthesis.</title>
        <authorList>
            <person name="Tu L."/>
            <person name="Su P."/>
            <person name="Zhang Z."/>
            <person name="Gao L."/>
            <person name="Wang J."/>
            <person name="Hu T."/>
            <person name="Zhou J."/>
            <person name="Zhang Y."/>
            <person name="Zhao Y."/>
            <person name="Liu Y."/>
            <person name="Song Y."/>
            <person name="Tong Y."/>
            <person name="Lu Y."/>
            <person name="Yang J."/>
            <person name="Xu C."/>
            <person name="Jia M."/>
            <person name="Peters R.J."/>
            <person name="Huang L."/>
            <person name="Gao W."/>
        </authorList>
    </citation>
    <scope>NUCLEOTIDE SEQUENCE [LARGE SCALE GENOMIC DNA]</scope>
    <source>
        <strain evidence="10">cv. XIE 37</strain>
        <tissue evidence="9">Leaf</tissue>
    </source>
</reference>
<accession>A0A7J7CTS0</accession>
<feature type="signal peptide" evidence="7">
    <location>
        <begin position="1"/>
        <end position="25"/>
    </location>
</feature>
<dbReference type="GO" id="GO:0032934">
    <property type="term" value="F:sterol binding"/>
    <property type="evidence" value="ECO:0007669"/>
    <property type="project" value="InterPro"/>
</dbReference>
<evidence type="ECO:0000256" key="1">
    <source>
        <dbReference type="ARBA" id="ARBA00002053"/>
    </source>
</evidence>
<comment type="caution">
    <text evidence="9">The sequence shown here is derived from an EMBL/GenBank/DDBJ whole genome shotgun (WGS) entry which is preliminary data.</text>
</comment>
<evidence type="ECO:0000256" key="2">
    <source>
        <dbReference type="ARBA" id="ARBA00006370"/>
    </source>
</evidence>
<proteinExistence type="inferred from homology"/>
<dbReference type="InParanoid" id="A0A7J7CTS0"/>
<comment type="subunit">
    <text evidence="3">Monomer.</text>
</comment>
<name>A0A7J7CTS0_TRIWF</name>
<keyword evidence="6" id="KW-0445">Lipid transport</keyword>